<dbReference type="Proteomes" id="UP000675920">
    <property type="component" value="Unplaced"/>
</dbReference>
<organism evidence="13 14">
    <name type="scientific">Derxia gummosa DSM 723</name>
    <dbReference type="NCBI Taxonomy" id="1121388"/>
    <lineage>
        <taxon>Bacteria</taxon>
        <taxon>Pseudomonadati</taxon>
        <taxon>Pseudomonadota</taxon>
        <taxon>Betaproteobacteria</taxon>
        <taxon>Burkholderiales</taxon>
        <taxon>Alcaligenaceae</taxon>
        <taxon>Derxia</taxon>
    </lineage>
</organism>
<keyword evidence="13" id="KW-1185">Reference proteome</keyword>
<dbReference type="GO" id="GO:0006811">
    <property type="term" value="P:monoatomic ion transport"/>
    <property type="evidence" value="ECO:0007669"/>
    <property type="project" value="UniProtKB-KW"/>
</dbReference>
<evidence type="ECO:0000256" key="4">
    <source>
        <dbReference type="ARBA" id="ARBA00022452"/>
    </source>
</evidence>
<feature type="domain" description="Porin" evidence="12">
    <location>
        <begin position="19"/>
        <end position="338"/>
    </location>
</feature>
<accession>A0A8B6XBK2</accession>
<evidence type="ECO:0000256" key="1">
    <source>
        <dbReference type="ARBA" id="ARBA00004571"/>
    </source>
</evidence>
<dbReference type="GO" id="GO:0009279">
    <property type="term" value="C:cell outer membrane"/>
    <property type="evidence" value="ECO:0007669"/>
    <property type="project" value="UniProtKB-SubCell"/>
</dbReference>
<evidence type="ECO:0000256" key="10">
    <source>
        <dbReference type="ARBA" id="ARBA00023237"/>
    </source>
</evidence>
<dbReference type="Pfam" id="PF13609">
    <property type="entry name" value="Porin_4"/>
    <property type="match status" value="1"/>
</dbReference>
<keyword evidence="10" id="KW-0998">Cell outer membrane</keyword>
<keyword evidence="3" id="KW-0813">Transport</keyword>
<proteinExistence type="predicted"/>
<protein>
    <submittedName>
        <fullName evidence="14">Porin</fullName>
    </submittedName>
</protein>
<dbReference type="PANTHER" id="PTHR34501:SF9">
    <property type="entry name" value="MAJOR OUTER MEMBRANE PROTEIN P.IA"/>
    <property type="match status" value="1"/>
</dbReference>
<dbReference type="InterPro" id="IPR050298">
    <property type="entry name" value="Gram-neg_bact_OMP"/>
</dbReference>
<evidence type="ECO:0000313" key="14">
    <source>
        <dbReference type="RefSeq" id="WP_084545046.1"/>
    </source>
</evidence>
<dbReference type="PANTHER" id="PTHR34501">
    <property type="entry name" value="PROTEIN YDDL-RELATED"/>
    <property type="match status" value="1"/>
</dbReference>
<keyword evidence="9" id="KW-0472">Membrane</keyword>
<evidence type="ECO:0000256" key="6">
    <source>
        <dbReference type="ARBA" id="ARBA00022729"/>
    </source>
</evidence>
<keyword evidence="6 11" id="KW-0732">Signal</keyword>
<reference evidence="14" key="1">
    <citation type="journal article" date="2019" name="Subcell. Biochem.">
        <title>Outer Membrane Porins.</title>
        <authorList>
            <person name="Masi M."/>
            <person name="Winterhalter M."/>
            <person name="Pages J.M."/>
        </authorList>
    </citation>
    <scope>NUCLEOTIDE SEQUENCE</scope>
</reference>
<dbReference type="Gene3D" id="2.40.160.10">
    <property type="entry name" value="Porin"/>
    <property type="match status" value="1"/>
</dbReference>
<evidence type="ECO:0000256" key="5">
    <source>
        <dbReference type="ARBA" id="ARBA00022692"/>
    </source>
</evidence>
<reference evidence="14" key="3">
    <citation type="submission" date="2025-08" db="UniProtKB">
        <authorList>
            <consortium name="RefSeq"/>
        </authorList>
    </citation>
    <scope>IDENTIFICATION</scope>
</reference>
<sequence>MPRSRSHPAYHRHSLQTLAMALATLAAGPAPAQSNVTIYGVADVEIDNVRVTGTAAAPATGRSLSRATSSSSLIGFRGSEELGNGLSAMFQLESGIQFDTGAQTSSTALWNRDTYVGLRSVDFGQVRVGLLSGPYRVAEGRFDFNPGATGIAFNAALLSFFGATATDFGFGRRLSNAVFYETPKLAGFVASAIWSANESAAGVPNSGATGAGLRYDEGPWLIAWTWERRNGTGGVGRHDTGQRAGASYKTASWRVGAQVDHQTRVNDDGTDGSRNAFSVMTGVNLGRGEVVTEFSEAGNLSGSLCGARCDETGARMLSLAYYYPLSPRTLLTFRSARIWNEDRASYELHPSAPSLIGIAPGAQVGAYAIGLRHTF</sequence>
<dbReference type="GO" id="GO:0015288">
    <property type="term" value="F:porin activity"/>
    <property type="evidence" value="ECO:0007669"/>
    <property type="project" value="UniProtKB-KW"/>
</dbReference>
<name>A0A8B6XBK2_9BURK</name>
<dbReference type="InterPro" id="IPR023614">
    <property type="entry name" value="Porin_dom_sf"/>
</dbReference>
<dbReference type="CDD" id="cd00342">
    <property type="entry name" value="gram_neg_porins"/>
    <property type="match status" value="1"/>
</dbReference>
<dbReference type="AlphaFoldDB" id="A0A8B6XBK2"/>
<comment type="subunit">
    <text evidence="2">Homotrimer.</text>
</comment>
<evidence type="ECO:0000313" key="13">
    <source>
        <dbReference type="Proteomes" id="UP000675920"/>
    </source>
</evidence>
<feature type="signal peptide" evidence="11">
    <location>
        <begin position="1"/>
        <end position="32"/>
    </location>
</feature>
<reference evidence="14" key="2">
    <citation type="journal article" date="2020" name="Nat. Rev. Microbiol.">
        <title>Porins and small-molecule translocation across the outer membrane of Gram-negative bacteria.</title>
        <authorList>
            <person name="Vergalli J."/>
            <person name="Bodrenko I.V."/>
            <person name="Masi M."/>
            <person name="Moynie L."/>
            <person name="Acosta-Gutierrez S."/>
            <person name="Naismith J.H."/>
            <person name="Davin-Regli A."/>
            <person name="Ceccarelli M."/>
            <person name="van den Berg B."/>
            <person name="Winterhalter M."/>
            <person name="Pages J.M."/>
        </authorList>
    </citation>
    <scope>NUCLEOTIDE SEQUENCE</scope>
</reference>
<evidence type="ECO:0000259" key="12">
    <source>
        <dbReference type="Pfam" id="PF13609"/>
    </source>
</evidence>
<dbReference type="RefSeq" id="WP_084545046.1">
    <property type="nucleotide sequence ID" value="NZ_AXWS01000013.1"/>
</dbReference>
<evidence type="ECO:0000256" key="11">
    <source>
        <dbReference type="SAM" id="SignalP"/>
    </source>
</evidence>
<dbReference type="OrthoDB" id="8520696at2"/>
<keyword evidence="4" id="KW-1134">Transmembrane beta strand</keyword>
<evidence type="ECO:0000256" key="2">
    <source>
        <dbReference type="ARBA" id="ARBA00011233"/>
    </source>
</evidence>
<dbReference type="GO" id="GO:0046930">
    <property type="term" value="C:pore complex"/>
    <property type="evidence" value="ECO:0007669"/>
    <property type="project" value="UniProtKB-KW"/>
</dbReference>
<keyword evidence="7" id="KW-0406">Ion transport</keyword>
<evidence type="ECO:0000256" key="7">
    <source>
        <dbReference type="ARBA" id="ARBA00023065"/>
    </source>
</evidence>
<evidence type="ECO:0000256" key="3">
    <source>
        <dbReference type="ARBA" id="ARBA00022448"/>
    </source>
</evidence>
<evidence type="ECO:0000256" key="8">
    <source>
        <dbReference type="ARBA" id="ARBA00023114"/>
    </source>
</evidence>
<keyword evidence="5" id="KW-0812">Transmembrane</keyword>
<feature type="chain" id="PRO_5034063540" evidence="11">
    <location>
        <begin position="33"/>
        <end position="375"/>
    </location>
</feature>
<dbReference type="SUPFAM" id="SSF56935">
    <property type="entry name" value="Porins"/>
    <property type="match status" value="1"/>
</dbReference>
<evidence type="ECO:0000256" key="9">
    <source>
        <dbReference type="ARBA" id="ARBA00023136"/>
    </source>
</evidence>
<comment type="subcellular location">
    <subcellularLocation>
        <location evidence="1">Cell outer membrane</location>
        <topology evidence="1">Multi-pass membrane protein</topology>
    </subcellularLocation>
</comment>
<dbReference type="InterPro" id="IPR033900">
    <property type="entry name" value="Gram_neg_porin_domain"/>
</dbReference>
<keyword evidence="8" id="KW-0626">Porin</keyword>